<name>A0A6B9XWF4_PICSI</name>
<geneLocation type="mitochondrion" evidence="1"/>
<organism evidence="1">
    <name type="scientific">Picea sitchensis</name>
    <name type="common">Sitka spruce</name>
    <name type="synonym">Pinus sitchensis</name>
    <dbReference type="NCBI Taxonomy" id="3332"/>
    <lineage>
        <taxon>Eukaryota</taxon>
        <taxon>Viridiplantae</taxon>
        <taxon>Streptophyta</taxon>
        <taxon>Embryophyta</taxon>
        <taxon>Tracheophyta</taxon>
        <taxon>Spermatophyta</taxon>
        <taxon>Pinopsida</taxon>
        <taxon>Pinidae</taxon>
        <taxon>Conifers I</taxon>
        <taxon>Pinales</taxon>
        <taxon>Pinaceae</taxon>
        <taxon>Picea</taxon>
    </lineage>
</organism>
<reference evidence="1" key="1">
    <citation type="submission" date="2019-03" db="EMBL/GenBank/DDBJ databases">
        <title>Largest Complete Mitochondrial Genome of a Gymnosperm, Sitka Spruce (Picea sitchensis), Indicates Complex Physical Structure.</title>
        <authorList>
            <person name="Jackman S.D."/>
            <person name="Coombe L."/>
            <person name="Warren R."/>
            <person name="Kirk H."/>
            <person name="Trinh E."/>
            <person name="McLeod T."/>
            <person name="Pleasance S."/>
            <person name="Pandoh P."/>
            <person name="Zhao Y."/>
            <person name="Coope R."/>
            <person name="Bousquet J."/>
            <person name="Bohlmann J.C."/>
            <person name="Jones S.J.M."/>
            <person name="Birol I."/>
        </authorList>
    </citation>
    <scope>NUCLEOTIDE SEQUENCE</scope>
    <source>
        <strain evidence="1">Q903</strain>
    </source>
</reference>
<keyword evidence="1" id="KW-0496">Mitochondrion</keyword>
<gene>
    <name evidence="1" type="primary">orf04402</name>
    <name evidence="1" type="ORF">Q903MT_gene4379</name>
</gene>
<dbReference type="EMBL" id="MK697699">
    <property type="protein sequence ID" value="QHR90356.1"/>
    <property type="molecule type" value="Genomic_DNA"/>
</dbReference>
<dbReference type="AlphaFoldDB" id="A0A6B9XWF4"/>
<accession>A0A6B9XWF4</accession>
<sequence length="60" mass="7333">MFVPLAFRNIRRYRAYTYPLLYALPYEEFWVTHINLLVSCYPRWSSADTRSQELEPNPNY</sequence>
<proteinExistence type="predicted"/>
<protein>
    <submittedName>
        <fullName evidence="1">Uncharacterized protein</fullName>
    </submittedName>
</protein>
<evidence type="ECO:0000313" key="1">
    <source>
        <dbReference type="EMBL" id="QHR90356.1"/>
    </source>
</evidence>